<dbReference type="EMBL" id="MCFH01000073">
    <property type="protein sequence ID" value="ORX42006.1"/>
    <property type="molecule type" value="Genomic_DNA"/>
</dbReference>
<dbReference type="OrthoDB" id="8693905at2759"/>
<evidence type="ECO:0000313" key="2">
    <source>
        <dbReference type="EMBL" id="ORX42006.1"/>
    </source>
</evidence>
<reference evidence="2 3" key="2">
    <citation type="submission" date="2016-08" db="EMBL/GenBank/DDBJ databases">
        <title>Pervasive Adenine N6-methylation of Active Genes in Fungi.</title>
        <authorList>
            <consortium name="DOE Joint Genome Institute"/>
            <person name="Mondo S.J."/>
            <person name="Dannebaum R.O."/>
            <person name="Kuo R.C."/>
            <person name="Labutti K."/>
            <person name="Haridas S."/>
            <person name="Kuo A."/>
            <person name="Salamov A."/>
            <person name="Ahrendt S.R."/>
            <person name="Lipzen A."/>
            <person name="Sullivan W."/>
            <person name="Andreopoulos W.B."/>
            <person name="Clum A."/>
            <person name="Lindquist E."/>
            <person name="Daum C."/>
            <person name="Ramamoorthy G.K."/>
            <person name="Gryganskyi A."/>
            <person name="Culley D."/>
            <person name="Magnuson J.K."/>
            <person name="James T.Y."/>
            <person name="O'Malley M.A."/>
            <person name="Stajich J.E."/>
            <person name="Spatafora J.W."/>
            <person name="Visel A."/>
            <person name="Grigoriev I.V."/>
        </authorList>
    </citation>
    <scope>NUCLEOTIDE SEQUENCE [LARGE SCALE GENOMIC DNA]</scope>
    <source>
        <strain evidence="3">finn</strain>
    </source>
</reference>
<protein>
    <recommendedName>
        <fullName evidence="1">CNH domain-containing protein</fullName>
    </recommendedName>
</protein>
<dbReference type="Pfam" id="PF00780">
    <property type="entry name" value="CNH"/>
    <property type="match status" value="1"/>
</dbReference>
<dbReference type="InterPro" id="IPR036322">
    <property type="entry name" value="WD40_repeat_dom_sf"/>
</dbReference>
<accession>A0A1Y1UVK4</accession>
<keyword evidence="3" id="KW-1185">Reference proteome</keyword>
<proteinExistence type="predicted"/>
<gene>
    <name evidence="2" type="ORF">BCR36DRAFT_363270</name>
</gene>
<comment type="caution">
    <text evidence="2">The sequence shown here is derived from an EMBL/GenBank/DDBJ whole genome shotgun (WGS) entry which is preliminary data.</text>
</comment>
<organism evidence="2 3">
    <name type="scientific">Piromyces finnis</name>
    <dbReference type="NCBI Taxonomy" id="1754191"/>
    <lineage>
        <taxon>Eukaryota</taxon>
        <taxon>Fungi</taxon>
        <taxon>Fungi incertae sedis</taxon>
        <taxon>Chytridiomycota</taxon>
        <taxon>Chytridiomycota incertae sedis</taxon>
        <taxon>Neocallimastigomycetes</taxon>
        <taxon>Neocallimastigales</taxon>
        <taxon>Neocallimastigaceae</taxon>
        <taxon>Piromyces</taxon>
    </lineage>
</organism>
<name>A0A1Y1UVK4_9FUNG</name>
<dbReference type="AlphaFoldDB" id="A0A1Y1UVK4"/>
<evidence type="ECO:0000259" key="1">
    <source>
        <dbReference type="Pfam" id="PF00780"/>
    </source>
</evidence>
<feature type="non-terminal residue" evidence="2">
    <location>
        <position position="157"/>
    </location>
</feature>
<evidence type="ECO:0000313" key="3">
    <source>
        <dbReference type="Proteomes" id="UP000193719"/>
    </source>
</evidence>
<dbReference type="SUPFAM" id="SSF50978">
    <property type="entry name" value="WD40 repeat-like"/>
    <property type="match status" value="1"/>
</dbReference>
<dbReference type="STRING" id="1754191.A0A1Y1UVK4"/>
<dbReference type="Proteomes" id="UP000193719">
    <property type="component" value="Unassembled WGS sequence"/>
</dbReference>
<reference evidence="2 3" key="1">
    <citation type="submission" date="2016-08" db="EMBL/GenBank/DDBJ databases">
        <title>Genomes of anaerobic fungi encode conserved fungal cellulosomes for biomass hydrolysis.</title>
        <authorList>
            <consortium name="DOE Joint Genome Institute"/>
            <person name="Haitjema C.H."/>
            <person name="Gilmore S.P."/>
            <person name="Henske J.K."/>
            <person name="Solomon K.V."/>
            <person name="De Groot R."/>
            <person name="Kuo A."/>
            <person name="Mondo S.J."/>
            <person name="Salamov A.A."/>
            <person name="Labutti K."/>
            <person name="Zhao Z."/>
            <person name="Chiniquy J."/>
            <person name="Barry K."/>
            <person name="Brewer H.M."/>
            <person name="Purvine S.O."/>
            <person name="Wright A.T."/>
            <person name="Boxma B."/>
            <person name="Van Alen T."/>
            <person name="Hackstein J.H."/>
            <person name="Baker S.E."/>
            <person name="Grigoriev I.V."/>
            <person name="O'Malley M.A."/>
        </authorList>
    </citation>
    <scope>NUCLEOTIDE SEQUENCE [LARGE SCALE GENOMIC DNA]</scope>
    <source>
        <strain evidence="3">finn</strain>
    </source>
</reference>
<sequence length="157" mass="18178">MLQSKISYSPKLIICYPDKCDICNISQSKSYNGFISLNKKKNKEMFDSIIKKDNEKLISTMIYNNNIFVCYEDKGVIIDSNNLNEKLNTIYWKQKIVDVGIVYNKYAVVCSKSIIDIIDINTKKIVHIFETKKESNRFLSLLITNNENLFILAIDEG</sequence>
<feature type="domain" description="CNH" evidence="1">
    <location>
        <begin position="11"/>
        <end position="133"/>
    </location>
</feature>
<dbReference type="InterPro" id="IPR001180">
    <property type="entry name" value="CNH_dom"/>
</dbReference>